<dbReference type="EMBL" id="BARV01027971">
    <property type="protein sequence ID" value="GAI43297.1"/>
    <property type="molecule type" value="Genomic_DNA"/>
</dbReference>
<accession>X1NGX9</accession>
<evidence type="ECO:0008006" key="3">
    <source>
        <dbReference type="Google" id="ProtNLM"/>
    </source>
</evidence>
<evidence type="ECO:0000313" key="2">
    <source>
        <dbReference type="EMBL" id="GAI43297.1"/>
    </source>
</evidence>
<keyword evidence="1" id="KW-1133">Transmembrane helix</keyword>
<proteinExistence type="predicted"/>
<sequence length="228" mass="25443">MKCAITTGPAVAPIGVSDEPARIPKLKLQKAKLFGIKLFKEIDNGRSKIVEGPADRKAVITVPTIINIKQSKKGVLIVFIMNILKFSIIGPKAPAIINNDKNHNIMDKWAESNILSLALINIRRIAINKMLKNSGFLVLVSNFITTSLDKPDFTIAIEKISSAIIIAGASTMIGDFPNIVISRYMNASFIDFLRYMGLPLLFLMVATTLMYRFYFPYLKNDKTKVQFF</sequence>
<organism evidence="2">
    <name type="scientific">marine sediment metagenome</name>
    <dbReference type="NCBI Taxonomy" id="412755"/>
    <lineage>
        <taxon>unclassified sequences</taxon>
        <taxon>metagenomes</taxon>
        <taxon>ecological metagenomes</taxon>
    </lineage>
</organism>
<feature type="non-terminal residue" evidence="2">
    <location>
        <position position="228"/>
    </location>
</feature>
<comment type="caution">
    <text evidence="2">The sequence shown here is derived from an EMBL/GenBank/DDBJ whole genome shotgun (WGS) entry which is preliminary data.</text>
</comment>
<protein>
    <recommendedName>
        <fullName evidence="3">Citrate transporter-like domain-containing protein</fullName>
    </recommendedName>
</protein>
<dbReference type="AlphaFoldDB" id="X1NGX9"/>
<reference evidence="2" key="1">
    <citation type="journal article" date="2014" name="Front. Microbiol.">
        <title>High frequency of phylogenetically diverse reductive dehalogenase-homologous genes in deep subseafloor sedimentary metagenomes.</title>
        <authorList>
            <person name="Kawai M."/>
            <person name="Futagami T."/>
            <person name="Toyoda A."/>
            <person name="Takaki Y."/>
            <person name="Nishi S."/>
            <person name="Hori S."/>
            <person name="Arai W."/>
            <person name="Tsubouchi T."/>
            <person name="Morono Y."/>
            <person name="Uchiyama I."/>
            <person name="Ito T."/>
            <person name="Fujiyama A."/>
            <person name="Inagaki F."/>
            <person name="Takami H."/>
        </authorList>
    </citation>
    <scope>NUCLEOTIDE SEQUENCE</scope>
    <source>
        <strain evidence="2">Expedition CK06-06</strain>
    </source>
</reference>
<gene>
    <name evidence="2" type="ORF">S06H3_44896</name>
</gene>
<feature type="transmembrane region" description="Helical" evidence="1">
    <location>
        <begin position="192"/>
        <end position="214"/>
    </location>
</feature>
<name>X1NGX9_9ZZZZ</name>
<keyword evidence="1" id="KW-0472">Membrane</keyword>
<evidence type="ECO:0000256" key="1">
    <source>
        <dbReference type="SAM" id="Phobius"/>
    </source>
</evidence>
<keyword evidence="1" id="KW-0812">Transmembrane</keyword>
<feature type="transmembrane region" description="Helical" evidence="1">
    <location>
        <begin position="160"/>
        <end position="180"/>
    </location>
</feature>